<evidence type="ECO:0000313" key="2">
    <source>
        <dbReference type="Proteomes" id="UP001623232"/>
    </source>
</evidence>
<keyword evidence="2" id="KW-1185">Reference proteome</keyword>
<evidence type="ECO:0000313" key="1">
    <source>
        <dbReference type="EMBL" id="WZK87780.1"/>
    </source>
</evidence>
<sequence>MTNHVAEIVTFKLAPNVSIPDYVALSQKSEAFCRQNPGFRHRQLSRGDDGTWTDYVIWSDMDTARAVAETFTEQEFAPALMAAIVPDSVTMRHETVHWAI</sequence>
<protein>
    <recommendedName>
        <fullName evidence="3">Antibiotic biosynthesis monooxygenase</fullName>
    </recommendedName>
</protein>
<dbReference type="RefSeq" id="WP_406645093.1">
    <property type="nucleotide sequence ID" value="NZ_CP123584.1"/>
</dbReference>
<dbReference type="EMBL" id="CP123584">
    <property type="protein sequence ID" value="WZK87780.1"/>
    <property type="molecule type" value="Genomic_DNA"/>
</dbReference>
<dbReference type="SUPFAM" id="SSF54909">
    <property type="entry name" value="Dimeric alpha+beta barrel"/>
    <property type="match status" value="1"/>
</dbReference>
<dbReference type="InterPro" id="IPR011008">
    <property type="entry name" value="Dimeric_a/b-barrel"/>
</dbReference>
<reference evidence="1 2" key="1">
    <citation type="submission" date="2023-04" db="EMBL/GenBank/DDBJ databases">
        <title>Complete genome sequence of Alisedimentitalea scapharcae.</title>
        <authorList>
            <person name="Rong J.-C."/>
            <person name="Yi M.-L."/>
            <person name="Zhao Q."/>
        </authorList>
    </citation>
    <scope>NUCLEOTIDE SEQUENCE [LARGE SCALE GENOMIC DNA]</scope>
    <source>
        <strain evidence="1 2">KCTC 42119</strain>
    </source>
</reference>
<evidence type="ECO:0008006" key="3">
    <source>
        <dbReference type="Google" id="ProtNLM"/>
    </source>
</evidence>
<proteinExistence type="predicted"/>
<gene>
    <name evidence="1" type="ORF">QEZ52_14350</name>
</gene>
<dbReference type="Proteomes" id="UP001623232">
    <property type="component" value="Chromosome"/>
</dbReference>
<dbReference type="Gene3D" id="3.30.70.100">
    <property type="match status" value="1"/>
</dbReference>
<name>A0ABZ2XSJ3_9RHOB</name>
<organism evidence="1 2">
    <name type="scientific">Aliisedimentitalea scapharcae</name>
    <dbReference type="NCBI Taxonomy" id="1524259"/>
    <lineage>
        <taxon>Bacteria</taxon>
        <taxon>Pseudomonadati</taxon>
        <taxon>Pseudomonadota</taxon>
        <taxon>Alphaproteobacteria</taxon>
        <taxon>Rhodobacterales</taxon>
        <taxon>Roseobacteraceae</taxon>
        <taxon>Aliisedimentitalea</taxon>
    </lineage>
</organism>
<accession>A0ABZ2XSJ3</accession>